<feature type="region of interest" description="Disordered" evidence="1">
    <location>
        <begin position="1"/>
        <end position="37"/>
    </location>
</feature>
<gene>
    <name evidence="2" type="ORF">METZ01_LOCUS225299</name>
</gene>
<name>A0A382GCB8_9ZZZZ</name>
<reference evidence="2" key="1">
    <citation type="submission" date="2018-05" db="EMBL/GenBank/DDBJ databases">
        <authorList>
            <person name="Lanie J.A."/>
            <person name="Ng W.-L."/>
            <person name="Kazmierczak K.M."/>
            <person name="Andrzejewski T.M."/>
            <person name="Davidsen T.M."/>
            <person name="Wayne K.J."/>
            <person name="Tettelin H."/>
            <person name="Glass J.I."/>
            <person name="Rusch D."/>
            <person name="Podicherti R."/>
            <person name="Tsui H.-C.T."/>
            <person name="Winkler M.E."/>
        </authorList>
    </citation>
    <scope>NUCLEOTIDE SEQUENCE</scope>
</reference>
<feature type="compositionally biased region" description="Basic and acidic residues" evidence="1">
    <location>
        <begin position="489"/>
        <end position="500"/>
    </location>
</feature>
<dbReference type="EMBL" id="UINC01054572">
    <property type="protein sequence ID" value="SVB72445.1"/>
    <property type="molecule type" value="Genomic_DNA"/>
</dbReference>
<accession>A0A382GCB8</accession>
<proteinExistence type="predicted"/>
<evidence type="ECO:0000256" key="1">
    <source>
        <dbReference type="SAM" id="MobiDB-lite"/>
    </source>
</evidence>
<dbReference type="AlphaFoldDB" id="A0A382GCB8"/>
<evidence type="ECO:0000313" key="2">
    <source>
        <dbReference type="EMBL" id="SVB72445.1"/>
    </source>
</evidence>
<protein>
    <submittedName>
        <fullName evidence="2">Uncharacterized protein</fullName>
    </submittedName>
</protein>
<organism evidence="2">
    <name type="scientific">marine metagenome</name>
    <dbReference type="NCBI Taxonomy" id="408172"/>
    <lineage>
        <taxon>unclassified sequences</taxon>
        <taxon>metagenomes</taxon>
        <taxon>ecological metagenomes</taxon>
    </lineage>
</organism>
<feature type="region of interest" description="Disordered" evidence="1">
    <location>
        <begin position="404"/>
        <end position="500"/>
    </location>
</feature>
<sequence length="500" mass="55519">MSTDYLSIKEDKSGTTLPPQPLVNSATPLKPGSVFGSQDETSTLYEINTFYKRKERPKPKPTYLDSLSPTLGDYLLSVEKEKSQGETEIDKTSVPEINTEMESVTWAQEAGFEQVGLGEYIVEEKDSLISPIPSSDIGVKTFTETVEFAIAPKLADLDTTEMEKSSEKRIDLYYMLAMTPAKETEDRYIFNGEAPFGVSVNQIPADGTPTHFQHGISADLANLHWGDTYDFAYSLRNAVQDSVTTLTMVHDIQTNVVLISISPNRDSSLSKSYQPEAFDPKLFEFPEYFFEGFPSSLDMNFSEKLIRFSFAGELDSIHHGIYLSSTTPSKPPQSLAVFLDEGKLQAIRGEVIVRANGSKKITTEFDLAGKIEPSVMFSRLIQESFSDELKVKLLQGGSLEEPLFGRDGKLPKITKEPRLPDVQFDQSKPEIPVAPKQSNVPDTQEQDTKAEEEKISSELKVSEPQESEPTPDIPSPDDNSLLPASAPEDTLKLEESKEPV</sequence>
<feature type="compositionally biased region" description="Polar residues" evidence="1">
    <location>
        <begin position="14"/>
        <end position="27"/>
    </location>
</feature>
<feature type="non-terminal residue" evidence="2">
    <location>
        <position position="500"/>
    </location>
</feature>
<feature type="compositionally biased region" description="Basic and acidic residues" evidence="1">
    <location>
        <begin position="446"/>
        <end position="463"/>
    </location>
</feature>
<feature type="compositionally biased region" description="Basic and acidic residues" evidence="1">
    <location>
        <begin position="404"/>
        <end position="419"/>
    </location>
</feature>